<dbReference type="Pfam" id="PF07977">
    <property type="entry name" value="FabA"/>
    <property type="match status" value="1"/>
</dbReference>
<dbReference type="GO" id="GO:0005737">
    <property type="term" value="C:cytoplasm"/>
    <property type="evidence" value="ECO:0007669"/>
    <property type="project" value="UniProtKB-SubCell"/>
</dbReference>
<evidence type="ECO:0000256" key="1">
    <source>
        <dbReference type="ARBA" id="ARBA00001055"/>
    </source>
</evidence>
<dbReference type="NCBIfam" id="TIGR01750">
    <property type="entry name" value="fabZ"/>
    <property type="match status" value="1"/>
</dbReference>
<dbReference type="OrthoDB" id="9772788at2"/>
<comment type="subcellular location">
    <subcellularLocation>
        <location evidence="2 10">Cytoplasm</location>
    </subcellularLocation>
</comment>
<evidence type="ECO:0000256" key="8">
    <source>
        <dbReference type="ARBA" id="ARBA00023239"/>
    </source>
</evidence>
<accession>A0A2T0ASC4</accession>
<evidence type="ECO:0000256" key="10">
    <source>
        <dbReference type="HAMAP-Rule" id="MF_00406"/>
    </source>
</evidence>
<dbReference type="InterPro" id="IPR013114">
    <property type="entry name" value="FabA_FabZ"/>
</dbReference>
<evidence type="ECO:0000256" key="7">
    <source>
        <dbReference type="ARBA" id="ARBA00023098"/>
    </source>
</evidence>
<dbReference type="SUPFAM" id="SSF54637">
    <property type="entry name" value="Thioesterase/thiol ester dehydrase-isomerase"/>
    <property type="match status" value="1"/>
</dbReference>
<dbReference type="CDD" id="cd01288">
    <property type="entry name" value="FabZ"/>
    <property type="match status" value="1"/>
</dbReference>
<organism evidence="11 12">
    <name type="scientific">Neomoorella humiferrea</name>
    <dbReference type="NCBI Taxonomy" id="676965"/>
    <lineage>
        <taxon>Bacteria</taxon>
        <taxon>Bacillati</taxon>
        <taxon>Bacillota</taxon>
        <taxon>Clostridia</taxon>
        <taxon>Neomoorellales</taxon>
        <taxon>Neomoorellaceae</taxon>
        <taxon>Neomoorella</taxon>
    </lineage>
</organism>
<evidence type="ECO:0000313" key="11">
    <source>
        <dbReference type="EMBL" id="PRR73138.1"/>
    </source>
</evidence>
<dbReference type="GO" id="GO:0009245">
    <property type="term" value="P:lipid A biosynthetic process"/>
    <property type="evidence" value="ECO:0007669"/>
    <property type="project" value="UniProtKB-UniRule"/>
</dbReference>
<dbReference type="PANTHER" id="PTHR30272:SF1">
    <property type="entry name" value="3-HYDROXYACYL-[ACYL-CARRIER-PROTEIN] DEHYDRATASE"/>
    <property type="match status" value="1"/>
</dbReference>
<comment type="caution">
    <text evidence="11">The sequence shown here is derived from an EMBL/GenBank/DDBJ whole genome shotgun (WGS) entry which is preliminary data.</text>
</comment>
<protein>
    <recommendedName>
        <fullName evidence="10">3-hydroxyacyl-[acyl-carrier-protein] dehydratase FabZ</fullName>
        <ecNumber evidence="10">4.2.1.59</ecNumber>
    </recommendedName>
    <alternativeName>
        <fullName evidence="10">(3R)-hydroxymyristoyl-[acyl-carrier-protein] dehydratase</fullName>
        <shortName evidence="10">(3R)-hydroxymyristoyl-ACP dehydrase</shortName>
    </alternativeName>
    <alternativeName>
        <fullName evidence="10">Beta-hydroxyacyl-ACP dehydratase</fullName>
    </alternativeName>
</protein>
<keyword evidence="12" id="KW-1185">Reference proteome</keyword>
<dbReference type="GO" id="GO:0019171">
    <property type="term" value="F:(3R)-hydroxyacyl-[acyl-carrier-protein] dehydratase activity"/>
    <property type="evidence" value="ECO:0007669"/>
    <property type="project" value="UniProtKB-EC"/>
</dbReference>
<dbReference type="EC" id="4.2.1.59" evidence="10"/>
<feature type="active site" evidence="10">
    <location>
        <position position="47"/>
    </location>
</feature>
<dbReference type="InterPro" id="IPR029069">
    <property type="entry name" value="HotDog_dom_sf"/>
</dbReference>
<sequence>MDLVAIQEILPHRYPFLLVDRILEVEAGRRAVGQKNVSGNEWYFSGHFPGRPVMPGVLIIEALAQVGAVALLSVPDFRGRVVLFGGMDGVRFRRQVIPGDVLRLETEIIKLKGRVGKGYGRAWVENELAAEGELLFAVGEKLPD</sequence>
<keyword evidence="7 10" id="KW-0443">Lipid metabolism</keyword>
<evidence type="ECO:0000256" key="6">
    <source>
        <dbReference type="ARBA" id="ARBA00022556"/>
    </source>
</evidence>
<dbReference type="InterPro" id="IPR010084">
    <property type="entry name" value="FabZ"/>
</dbReference>
<keyword evidence="8 10" id="KW-0456">Lyase</keyword>
<dbReference type="Proteomes" id="UP000238415">
    <property type="component" value="Unassembled WGS sequence"/>
</dbReference>
<dbReference type="FunFam" id="3.10.129.10:FF:000001">
    <property type="entry name" value="3-hydroxyacyl-[acyl-carrier-protein] dehydratase FabZ"/>
    <property type="match status" value="1"/>
</dbReference>
<dbReference type="GO" id="GO:0006633">
    <property type="term" value="P:fatty acid biosynthetic process"/>
    <property type="evidence" value="ECO:0007669"/>
    <property type="project" value="UniProtKB-UniRule"/>
</dbReference>
<evidence type="ECO:0000256" key="3">
    <source>
        <dbReference type="ARBA" id="ARBA00009174"/>
    </source>
</evidence>
<evidence type="ECO:0000256" key="5">
    <source>
        <dbReference type="ARBA" id="ARBA00022516"/>
    </source>
</evidence>
<name>A0A2T0ASC4_9FIRM</name>
<keyword evidence="5 10" id="KW-0444">Lipid biosynthesis</keyword>
<evidence type="ECO:0000256" key="2">
    <source>
        <dbReference type="ARBA" id="ARBA00004496"/>
    </source>
</evidence>
<gene>
    <name evidence="10 11" type="primary">fabZ</name>
    <name evidence="11" type="ORF">MOHU_12650</name>
</gene>
<evidence type="ECO:0000256" key="4">
    <source>
        <dbReference type="ARBA" id="ARBA00022490"/>
    </source>
</evidence>
<comment type="function">
    <text evidence="9 10">Involved in unsaturated fatty acids biosynthesis. Catalyzes the dehydration of short chain beta-hydroxyacyl-ACPs and long chain saturated and unsaturated beta-hydroxyacyl-ACPs.</text>
</comment>
<comment type="similarity">
    <text evidence="3 10">Belongs to the thioester dehydratase family. FabZ subfamily.</text>
</comment>
<proteinExistence type="inferred from homology"/>
<reference evidence="11 12" key="1">
    <citation type="submission" date="2018-03" db="EMBL/GenBank/DDBJ databases">
        <title>Genome sequence of Moorella humiferrea DSM 23265.</title>
        <authorList>
            <person name="Poehlein A."/>
            <person name="Daniel R."/>
        </authorList>
    </citation>
    <scope>NUCLEOTIDE SEQUENCE [LARGE SCALE GENOMIC DNA]</scope>
    <source>
        <strain evidence="11 12">DSM 23265</strain>
    </source>
</reference>
<comment type="catalytic activity">
    <reaction evidence="1 10">
        <text>a (3R)-hydroxyacyl-[ACP] = a (2E)-enoyl-[ACP] + H2O</text>
        <dbReference type="Rhea" id="RHEA:13097"/>
        <dbReference type="Rhea" id="RHEA-COMP:9925"/>
        <dbReference type="Rhea" id="RHEA-COMP:9945"/>
        <dbReference type="ChEBI" id="CHEBI:15377"/>
        <dbReference type="ChEBI" id="CHEBI:78784"/>
        <dbReference type="ChEBI" id="CHEBI:78827"/>
        <dbReference type="EC" id="4.2.1.59"/>
    </reaction>
</comment>
<dbReference type="Gene3D" id="3.10.129.10">
    <property type="entry name" value="Hotdog Thioesterase"/>
    <property type="match status" value="1"/>
</dbReference>
<keyword evidence="4 10" id="KW-0963">Cytoplasm</keyword>
<evidence type="ECO:0000256" key="9">
    <source>
        <dbReference type="ARBA" id="ARBA00025049"/>
    </source>
</evidence>
<dbReference type="HAMAP" id="MF_00406">
    <property type="entry name" value="FabZ"/>
    <property type="match status" value="1"/>
</dbReference>
<dbReference type="PANTHER" id="PTHR30272">
    <property type="entry name" value="3-HYDROXYACYL-[ACYL-CARRIER-PROTEIN] DEHYDRATASE"/>
    <property type="match status" value="1"/>
</dbReference>
<dbReference type="AlphaFoldDB" id="A0A2T0ASC4"/>
<dbReference type="GO" id="GO:0016020">
    <property type="term" value="C:membrane"/>
    <property type="evidence" value="ECO:0007669"/>
    <property type="project" value="GOC"/>
</dbReference>
<evidence type="ECO:0000313" key="12">
    <source>
        <dbReference type="Proteomes" id="UP000238415"/>
    </source>
</evidence>
<dbReference type="EMBL" id="PVXM01000023">
    <property type="protein sequence ID" value="PRR73138.1"/>
    <property type="molecule type" value="Genomic_DNA"/>
</dbReference>
<dbReference type="RefSeq" id="WP_106005249.1">
    <property type="nucleotide sequence ID" value="NZ_CP136418.1"/>
</dbReference>
<keyword evidence="6 10" id="KW-0441">Lipid A biosynthesis</keyword>
<dbReference type="NCBIfam" id="NF000582">
    <property type="entry name" value="PRK00006.1"/>
    <property type="match status" value="1"/>
</dbReference>